<dbReference type="InterPro" id="IPR011762">
    <property type="entry name" value="COA_CT_N"/>
</dbReference>
<dbReference type="EMBL" id="FUXC01000002">
    <property type="protein sequence ID" value="SJZ50793.1"/>
    <property type="molecule type" value="Genomic_DNA"/>
</dbReference>
<dbReference type="Gene3D" id="3.90.226.10">
    <property type="entry name" value="2-enoyl-CoA Hydratase, Chain A, domain 1"/>
    <property type="match status" value="2"/>
</dbReference>
<dbReference type="GeneID" id="303366689"/>
<evidence type="ECO:0000259" key="2">
    <source>
        <dbReference type="PROSITE" id="PS50989"/>
    </source>
</evidence>
<dbReference type="Pfam" id="PF01039">
    <property type="entry name" value="Carboxyl_trans"/>
    <property type="match status" value="1"/>
</dbReference>
<accession>A0A1T4L859</accession>
<reference evidence="3 4" key="1">
    <citation type="submission" date="2017-02" db="EMBL/GenBank/DDBJ databases">
        <authorList>
            <person name="Peterson S.W."/>
        </authorList>
    </citation>
    <scope>NUCLEOTIDE SEQUENCE [LARGE SCALE GENOMIC DNA]</scope>
    <source>
        <strain evidence="3 4">ATCC BAA-909</strain>
    </source>
</reference>
<dbReference type="PROSITE" id="PS50989">
    <property type="entry name" value="COA_CT_CTER"/>
    <property type="match status" value="1"/>
</dbReference>
<evidence type="ECO:0000313" key="4">
    <source>
        <dbReference type="Proteomes" id="UP000190395"/>
    </source>
</evidence>
<dbReference type="PANTHER" id="PTHR43842">
    <property type="entry name" value="PROPIONYL-COA CARBOXYLASE BETA CHAIN"/>
    <property type="match status" value="1"/>
</dbReference>
<sequence>MAFDYNLEKQHAKGKLHAIERINLLCDKDSFMEIYADAQHQCTSFGMDKKTIPYDGVITGFGKVNGKKVAVYAQDFTVQGGSLGKVHGQKIAELIAKAIECRCPVIGLNDSGGARIQEGVDALCGYGEIFRQNVRASGVIPQISVIAGPCAGGAVYSPGLTDFIFTVDKISEMYITGPKVVKQVMFMDITSEDLGGAAIHSQKSGVAHYRCPTEAECIEKVRKLLDYIPHYYGDKTPFEPKEKKALFGKKVDFKYTEKKSAELNSVLPEASTKGYDIREVINRVVDDDSFFESTEEFAGNAVVGFAKIEGKTVGVVANNPGNLGGILNCDASDKIARHVRYCDAYDIPLLTFVDVPGFVPGPQEEQKGIIRHGAKILYAYAEASVPKVTVITRKAYGGAYIAMCSKHLGADFVYAWPKAEIAVMGAEGAIGILYAKELKDPNNAQLVQEKGQEYRATFMTPTIAAQRDYISAVIEPQETRARILSSFELLENKSVSDKPLKKHGNIPL</sequence>
<protein>
    <submittedName>
        <fullName evidence="3">Acetyl-CoA carboxylase, carboxyltransferase component</fullName>
    </submittedName>
</protein>
<organism evidence="3 4">
    <name type="scientific">Treponema berlinense</name>
    <dbReference type="NCBI Taxonomy" id="225004"/>
    <lineage>
        <taxon>Bacteria</taxon>
        <taxon>Pseudomonadati</taxon>
        <taxon>Spirochaetota</taxon>
        <taxon>Spirochaetia</taxon>
        <taxon>Spirochaetales</taxon>
        <taxon>Treponemataceae</taxon>
        <taxon>Treponema</taxon>
    </lineage>
</organism>
<dbReference type="GO" id="GO:0009317">
    <property type="term" value="C:acetyl-CoA carboxylase complex"/>
    <property type="evidence" value="ECO:0007669"/>
    <property type="project" value="InterPro"/>
</dbReference>
<dbReference type="InterPro" id="IPR011763">
    <property type="entry name" value="COA_CT_C"/>
</dbReference>
<dbReference type="GO" id="GO:0016740">
    <property type="term" value="F:transferase activity"/>
    <property type="evidence" value="ECO:0007669"/>
    <property type="project" value="UniProtKB-KW"/>
</dbReference>
<dbReference type="GO" id="GO:0003989">
    <property type="term" value="F:acetyl-CoA carboxylase activity"/>
    <property type="evidence" value="ECO:0007669"/>
    <property type="project" value="InterPro"/>
</dbReference>
<dbReference type="InterPro" id="IPR029045">
    <property type="entry name" value="ClpP/crotonase-like_dom_sf"/>
</dbReference>
<feature type="domain" description="CoA carboxyltransferase N-terminal" evidence="1">
    <location>
        <begin position="1"/>
        <end position="240"/>
    </location>
</feature>
<dbReference type="InterPro" id="IPR000438">
    <property type="entry name" value="Acetyl_CoA_COase_Trfase_b_su"/>
</dbReference>
<dbReference type="OrthoDB" id="9803706at2"/>
<dbReference type="PROSITE" id="PS50980">
    <property type="entry name" value="COA_CT_NTER"/>
    <property type="match status" value="1"/>
</dbReference>
<dbReference type="STRING" id="225004.SAMN02745152_00419"/>
<keyword evidence="4" id="KW-1185">Reference proteome</keyword>
<dbReference type="RefSeq" id="WP_078930180.1">
    <property type="nucleotide sequence ID" value="NZ_FUXC01000002.1"/>
</dbReference>
<dbReference type="InterPro" id="IPR051047">
    <property type="entry name" value="AccD/PCCB"/>
</dbReference>
<dbReference type="GO" id="GO:0004658">
    <property type="term" value="F:propionyl-CoA carboxylase activity"/>
    <property type="evidence" value="ECO:0007669"/>
    <property type="project" value="TreeGrafter"/>
</dbReference>
<dbReference type="PANTHER" id="PTHR43842:SF2">
    <property type="entry name" value="PROPIONYL-COA CARBOXYLASE BETA CHAIN, MITOCHONDRIAL"/>
    <property type="match status" value="1"/>
</dbReference>
<feature type="domain" description="CoA carboxyltransferase C-terminal" evidence="2">
    <location>
        <begin position="255"/>
        <end position="489"/>
    </location>
</feature>
<keyword evidence="3" id="KW-0808">Transferase</keyword>
<evidence type="ECO:0000313" key="3">
    <source>
        <dbReference type="EMBL" id="SJZ50793.1"/>
    </source>
</evidence>
<dbReference type="AlphaFoldDB" id="A0A1T4L859"/>
<dbReference type="GO" id="GO:0006633">
    <property type="term" value="P:fatty acid biosynthetic process"/>
    <property type="evidence" value="ECO:0007669"/>
    <property type="project" value="InterPro"/>
</dbReference>
<dbReference type="SUPFAM" id="SSF52096">
    <property type="entry name" value="ClpP/crotonase"/>
    <property type="match status" value="2"/>
</dbReference>
<dbReference type="PRINTS" id="PR01070">
    <property type="entry name" value="ACCCTRFRASEB"/>
</dbReference>
<dbReference type="Proteomes" id="UP000190395">
    <property type="component" value="Unassembled WGS sequence"/>
</dbReference>
<dbReference type="InterPro" id="IPR034733">
    <property type="entry name" value="AcCoA_carboxyl_beta"/>
</dbReference>
<gene>
    <name evidence="3" type="ORF">SAMN02745152_00419</name>
</gene>
<evidence type="ECO:0000259" key="1">
    <source>
        <dbReference type="PROSITE" id="PS50980"/>
    </source>
</evidence>
<proteinExistence type="predicted"/>
<name>A0A1T4L859_9SPIR</name>